<dbReference type="InterPro" id="IPR046357">
    <property type="entry name" value="PPIase_dom_sf"/>
</dbReference>
<dbReference type="PANTHER" id="PTHR47245:SF2">
    <property type="entry name" value="PEPTIDYL-PROLYL CIS-TRANS ISOMERASE HP_0175-RELATED"/>
    <property type="match status" value="1"/>
</dbReference>
<keyword evidence="1" id="KW-0697">Rotamase</keyword>
<evidence type="ECO:0000313" key="5">
    <source>
        <dbReference type="Proteomes" id="UP000278983"/>
    </source>
</evidence>
<feature type="signal peptide" evidence="2">
    <location>
        <begin position="1"/>
        <end position="21"/>
    </location>
</feature>
<dbReference type="SUPFAM" id="SSF54534">
    <property type="entry name" value="FKBP-like"/>
    <property type="match status" value="1"/>
</dbReference>
<keyword evidence="2" id="KW-0732">Signal</keyword>
<dbReference type="GO" id="GO:0003755">
    <property type="term" value="F:peptidyl-prolyl cis-trans isomerase activity"/>
    <property type="evidence" value="ECO:0007669"/>
    <property type="project" value="UniProtKB-KW"/>
</dbReference>
<keyword evidence="5" id="KW-1185">Reference proteome</keyword>
<evidence type="ECO:0000313" key="4">
    <source>
        <dbReference type="EMBL" id="RUL60071.1"/>
    </source>
</evidence>
<sequence>MKKTFLVAAMLLCGVMVFAQSEDPVIMTVAGQPVSRSEFEYSYNKNNANGVIDKKSVKEYVDLFVNYKLKVQAALDARLDTLTSFKEEFLGYRNQQVRPTFATDEMMDKEARNIYDSTVEQIGPDGQAMASYILLSLSPDAPLAEQNRQKTRIDSIYTALLGGADFSEMARLHSDDKGTAIRGGKLPPLTRSQLQEDMAAQLFSLKDGEMSSPFLLPMGYVIFKMHEHKYLRPFEEERPDILKWMESRNLRDAVADRRVKELAAQKLGIKDDIDNLAGEQKAKMVEEEKNLLDRRAAEMAESDSDMKNLIREYYDGLLLYEISNRTVWEKAAKDEAGLQKFFKKNKKRYAWDKPRFKGMAYHVKNEADKKAVAQCVKGLAFDKWAEKLRTTFNADSVLRIRVEKGIFKEGDNAVIDKMVFKKDTTLTPMKDFPIDSTYGKLLKKGPESYDDVRGLVTADYQEEMEKAWVNELRKRYKVVVNDDVVGTVNKHN</sequence>
<dbReference type="AlphaFoldDB" id="A0A432LMH6"/>
<gene>
    <name evidence="4" type="ORF">EHV08_10175</name>
</gene>
<proteinExistence type="predicted"/>
<evidence type="ECO:0000256" key="2">
    <source>
        <dbReference type="SAM" id="SignalP"/>
    </source>
</evidence>
<dbReference type="InterPro" id="IPR000297">
    <property type="entry name" value="PPIase_PpiC"/>
</dbReference>
<dbReference type="Gene3D" id="3.10.50.40">
    <property type="match status" value="1"/>
</dbReference>
<dbReference type="PROSITE" id="PS50198">
    <property type="entry name" value="PPIC_PPIASE_2"/>
    <property type="match status" value="1"/>
</dbReference>
<dbReference type="Pfam" id="PF00639">
    <property type="entry name" value="Rotamase"/>
    <property type="match status" value="1"/>
</dbReference>
<dbReference type="RefSeq" id="WP_126679165.1">
    <property type="nucleotide sequence ID" value="NZ_CAUTIM010000061.1"/>
</dbReference>
<evidence type="ECO:0000259" key="3">
    <source>
        <dbReference type="PROSITE" id="PS50198"/>
    </source>
</evidence>
<comment type="caution">
    <text evidence="4">The sequence shown here is derived from an EMBL/GenBank/DDBJ whole genome shotgun (WGS) entry which is preliminary data.</text>
</comment>
<organism evidence="4 5">
    <name type="scientific">Prevotella koreensis</name>
    <dbReference type="NCBI Taxonomy" id="2490854"/>
    <lineage>
        <taxon>Bacteria</taxon>
        <taxon>Pseudomonadati</taxon>
        <taxon>Bacteroidota</taxon>
        <taxon>Bacteroidia</taxon>
        <taxon>Bacteroidales</taxon>
        <taxon>Prevotellaceae</taxon>
        <taxon>Prevotella</taxon>
    </lineage>
</organism>
<dbReference type="InterPro" id="IPR050245">
    <property type="entry name" value="PrsA_foldase"/>
</dbReference>
<protein>
    <submittedName>
        <fullName evidence="4">Peptidylprolyl isomerase</fullName>
    </submittedName>
</protein>
<accession>A0A432LMH6</accession>
<feature type="domain" description="PpiC" evidence="3">
    <location>
        <begin position="125"/>
        <end position="227"/>
    </location>
</feature>
<keyword evidence="1 4" id="KW-0413">Isomerase</keyword>
<dbReference type="PANTHER" id="PTHR47245">
    <property type="entry name" value="PEPTIDYLPROLYL ISOMERASE"/>
    <property type="match status" value="1"/>
</dbReference>
<reference evidence="4 5" key="1">
    <citation type="submission" date="2018-12" db="EMBL/GenBank/DDBJ databases">
        <title>Genome sequencing of Prevotella sp. KCOM 3155 (= JS262).</title>
        <authorList>
            <person name="Kook J.-K."/>
            <person name="Park S.-N."/>
            <person name="Lim Y.K."/>
        </authorList>
    </citation>
    <scope>NUCLEOTIDE SEQUENCE [LARGE SCALE GENOMIC DNA]</scope>
    <source>
        <strain evidence="4 5">KCOM 3155</strain>
    </source>
</reference>
<dbReference type="Proteomes" id="UP000278983">
    <property type="component" value="Unassembled WGS sequence"/>
</dbReference>
<evidence type="ECO:0000256" key="1">
    <source>
        <dbReference type="PROSITE-ProRule" id="PRU00278"/>
    </source>
</evidence>
<name>A0A432LMH6_9BACT</name>
<feature type="chain" id="PRO_5018986018" evidence="2">
    <location>
        <begin position="22"/>
        <end position="492"/>
    </location>
</feature>
<dbReference type="EMBL" id="RYYU01000001">
    <property type="protein sequence ID" value="RUL60071.1"/>
    <property type="molecule type" value="Genomic_DNA"/>
</dbReference>
<dbReference type="OrthoDB" id="14196at2"/>